<sequence>MVEVTNGYFAKDVVHNLISYGLLDKRGFELRQQAGRRFVAAKDGGRVAFDVEMRHNVLVVRAAQGTLLDFHKRLVHLNYDTVELLAKDPSSGIYLTDHKRVNCLTCAGVSKDFVR</sequence>
<name>A0A6A3I7I7_9STRA</name>
<protein>
    <recommendedName>
        <fullName evidence="3">GAG-pre-integrase domain-containing protein</fullName>
    </recommendedName>
</protein>
<proteinExistence type="predicted"/>
<gene>
    <name evidence="1" type="ORF">PR001_g25558</name>
</gene>
<evidence type="ECO:0008006" key="3">
    <source>
        <dbReference type="Google" id="ProtNLM"/>
    </source>
</evidence>
<dbReference type="AlphaFoldDB" id="A0A6A3I7I7"/>
<comment type="caution">
    <text evidence="1">The sequence shown here is derived from an EMBL/GenBank/DDBJ whole genome shotgun (WGS) entry which is preliminary data.</text>
</comment>
<dbReference type="EMBL" id="QXFV01003528">
    <property type="protein sequence ID" value="KAE8975953.1"/>
    <property type="molecule type" value="Genomic_DNA"/>
</dbReference>
<accession>A0A6A3I7I7</accession>
<dbReference type="Proteomes" id="UP000429607">
    <property type="component" value="Unassembled WGS sequence"/>
</dbReference>
<evidence type="ECO:0000313" key="1">
    <source>
        <dbReference type="EMBL" id="KAE8975953.1"/>
    </source>
</evidence>
<reference evidence="1 2" key="1">
    <citation type="submission" date="2018-09" db="EMBL/GenBank/DDBJ databases">
        <title>Genomic investigation of the strawberry pathogen Phytophthora fragariae indicates pathogenicity is determined by transcriptional variation in three key races.</title>
        <authorList>
            <person name="Adams T.M."/>
            <person name="Armitage A.D."/>
            <person name="Sobczyk M.K."/>
            <person name="Bates H.J."/>
            <person name="Dunwell J.M."/>
            <person name="Nellist C.F."/>
            <person name="Harrison R.J."/>
        </authorList>
    </citation>
    <scope>NUCLEOTIDE SEQUENCE [LARGE SCALE GENOMIC DNA]</scope>
    <source>
        <strain evidence="1 2">SCRP249</strain>
    </source>
</reference>
<evidence type="ECO:0000313" key="2">
    <source>
        <dbReference type="Proteomes" id="UP000429607"/>
    </source>
</evidence>
<organism evidence="1 2">
    <name type="scientific">Phytophthora rubi</name>
    <dbReference type="NCBI Taxonomy" id="129364"/>
    <lineage>
        <taxon>Eukaryota</taxon>
        <taxon>Sar</taxon>
        <taxon>Stramenopiles</taxon>
        <taxon>Oomycota</taxon>
        <taxon>Peronosporomycetes</taxon>
        <taxon>Peronosporales</taxon>
        <taxon>Peronosporaceae</taxon>
        <taxon>Phytophthora</taxon>
    </lineage>
</organism>